<evidence type="ECO:0000313" key="2">
    <source>
        <dbReference type="Proteomes" id="UP001177021"/>
    </source>
</evidence>
<proteinExistence type="predicted"/>
<reference evidence="1" key="1">
    <citation type="submission" date="2023-10" db="EMBL/GenBank/DDBJ databases">
        <authorList>
            <person name="Rodriguez Cubillos JULIANA M."/>
            <person name="De Vega J."/>
        </authorList>
    </citation>
    <scope>NUCLEOTIDE SEQUENCE</scope>
</reference>
<gene>
    <name evidence="1" type="ORF">MILVUS5_LOCUS13291</name>
</gene>
<comment type="caution">
    <text evidence="1">The sequence shown here is derived from an EMBL/GenBank/DDBJ whole genome shotgun (WGS) entry which is preliminary data.</text>
</comment>
<accession>A0ACB0JKQ9</accession>
<protein>
    <submittedName>
        <fullName evidence="1">Uncharacterized protein</fullName>
    </submittedName>
</protein>
<organism evidence="1 2">
    <name type="scientific">Trifolium pratense</name>
    <name type="common">Red clover</name>
    <dbReference type="NCBI Taxonomy" id="57577"/>
    <lineage>
        <taxon>Eukaryota</taxon>
        <taxon>Viridiplantae</taxon>
        <taxon>Streptophyta</taxon>
        <taxon>Embryophyta</taxon>
        <taxon>Tracheophyta</taxon>
        <taxon>Spermatophyta</taxon>
        <taxon>Magnoliopsida</taxon>
        <taxon>eudicotyledons</taxon>
        <taxon>Gunneridae</taxon>
        <taxon>Pentapetalae</taxon>
        <taxon>rosids</taxon>
        <taxon>fabids</taxon>
        <taxon>Fabales</taxon>
        <taxon>Fabaceae</taxon>
        <taxon>Papilionoideae</taxon>
        <taxon>50 kb inversion clade</taxon>
        <taxon>NPAAA clade</taxon>
        <taxon>Hologalegina</taxon>
        <taxon>IRL clade</taxon>
        <taxon>Trifolieae</taxon>
        <taxon>Trifolium</taxon>
    </lineage>
</organism>
<sequence>MSAATMLVINRSPSNFNLVAVGWQVYPTMYDDDKTHLFIAWGSDNLNKGCFNLQCQGFVQTDKSITPGQIFDQTSIISGITVEVPMAIFQVIFK</sequence>
<dbReference type="EMBL" id="CASHSV030000034">
    <property type="protein sequence ID" value="CAJ2644202.1"/>
    <property type="molecule type" value="Genomic_DNA"/>
</dbReference>
<dbReference type="Proteomes" id="UP001177021">
    <property type="component" value="Unassembled WGS sequence"/>
</dbReference>
<evidence type="ECO:0000313" key="1">
    <source>
        <dbReference type="EMBL" id="CAJ2644202.1"/>
    </source>
</evidence>
<name>A0ACB0JKQ9_TRIPR</name>
<keyword evidence="2" id="KW-1185">Reference proteome</keyword>